<evidence type="ECO:0000313" key="1">
    <source>
        <dbReference type="EMBL" id="KAK4413145.1"/>
    </source>
</evidence>
<protein>
    <submittedName>
        <fullName evidence="1">Uncharacterized protein</fullName>
    </submittedName>
</protein>
<sequence length="148" mass="15804">MFANLTDIWIFIVACFQEERNVHIIIPDLHKRTALEGPLLEPKLEFALTQSPDPVSVTIPLLSFTLDLIFSPTPSNKIAASTTAATSAASTAAYAASVVSSVASTFPPQEIFSLINQISSSRTKAAAATDAYAASVDFGQLLKSERCN</sequence>
<dbReference type="Proteomes" id="UP001293254">
    <property type="component" value="Unassembled WGS sequence"/>
</dbReference>
<evidence type="ECO:0000313" key="2">
    <source>
        <dbReference type="Proteomes" id="UP001293254"/>
    </source>
</evidence>
<keyword evidence="2" id="KW-1185">Reference proteome</keyword>
<dbReference type="EMBL" id="JACGWO010000012">
    <property type="protein sequence ID" value="KAK4413145.1"/>
    <property type="molecule type" value="Genomic_DNA"/>
</dbReference>
<comment type="caution">
    <text evidence="1">The sequence shown here is derived from an EMBL/GenBank/DDBJ whole genome shotgun (WGS) entry which is preliminary data.</text>
</comment>
<gene>
    <name evidence="1" type="ORF">Salat_2727000</name>
</gene>
<organism evidence="1 2">
    <name type="scientific">Sesamum alatum</name>
    <dbReference type="NCBI Taxonomy" id="300844"/>
    <lineage>
        <taxon>Eukaryota</taxon>
        <taxon>Viridiplantae</taxon>
        <taxon>Streptophyta</taxon>
        <taxon>Embryophyta</taxon>
        <taxon>Tracheophyta</taxon>
        <taxon>Spermatophyta</taxon>
        <taxon>Magnoliopsida</taxon>
        <taxon>eudicotyledons</taxon>
        <taxon>Gunneridae</taxon>
        <taxon>Pentapetalae</taxon>
        <taxon>asterids</taxon>
        <taxon>lamiids</taxon>
        <taxon>Lamiales</taxon>
        <taxon>Pedaliaceae</taxon>
        <taxon>Sesamum</taxon>
    </lineage>
</organism>
<name>A0AAE1XJJ5_9LAMI</name>
<accession>A0AAE1XJJ5</accession>
<proteinExistence type="predicted"/>
<reference evidence="1" key="2">
    <citation type="journal article" date="2024" name="Plant">
        <title>Genomic evolution and insights into agronomic trait innovations of Sesamum species.</title>
        <authorList>
            <person name="Miao H."/>
            <person name="Wang L."/>
            <person name="Qu L."/>
            <person name="Liu H."/>
            <person name="Sun Y."/>
            <person name="Le M."/>
            <person name="Wang Q."/>
            <person name="Wei S."/>
            <person name="Zheng Y."/>
            <person name="Lin W."/>
            <person name="Duan Y."/>
            <person name="Cao H."/>
            <person name="Xiong S."/>
            <person name="Wang X."/>
            <person name="Wei L."/>
            <person name="Li C."/>
            <person name="Ma Q."/>
            <person name="Ju M."/>
            <person name="Zhao R."/>
            <person name="Li G."/>
            <person name="Mu C."/>
            <person name="Tian Q."/>
            <person name="Mei H."/>
            <person name="Zhang T."/>
            <person name="Gao T."/>
            <person name="Zhang H."/>
        </authorList>
    </citation>
    <scope>NUCLEOTIDE SEQUENCE</scope>
    <source>
        <strain evidence="1">3651</strain>
    </source>
</reference>
<reference evidence="1" key="1">
    <citation type="submission" date="2020-06" db="EMBL/GenBank/DDBJ databases">
        <authorList>
            <person name="Li T."/>
            <person name="Hu X."/>
            <person name="Zhang T."/>
            <person name="Song X."/>
            <person name="Zhang H."/>
            <person name="Dai N."/>
            <person name="Sheng W."/>
            <person name="Hou X."/>
            <person name="Wei L."/>
        </authorList>
    </citation>
    <scope>NUCLEOTIDE SEQUENCE</scope>
    <source>
        <strain evidence="1">3651</strain>
        <tissue evidence="1">Leaf</tissue>
    </source>
</reference>
<dbReference type="AlphaFoldDB" id="A0AAE1XJJ5"/>